<proteinExistence type="predicted"/>
<evidence type="ECO:0000256" key="1">
    <source>
        <dbReference type="SAM" id="MobiDB-lite"/>
    </source>
</evidence>
<evidence type="ECO:0000313" key="3">
    <source>
        <dbReference type="Proteomes" id="UP000275267"/>
    </source>
</evidence>
<reference evidence="3" key="1">
    <citation type="journal article" date="2019" name="Nat. Commun.">
        <title>The genome of broomcorn millet.</title>
        <authorList>
            <person name="Zou C."/>
            <person name="Miki D."/>
            <person name="Li D."/>
            <person name="Tang Q."/>
            <person name="Xiao L."/>
            <person name="Rajput S."/>
            <person name="Deng P."/>
            <person name="Jia W."/>
            <person name="Huang R."/>
            <person name="Zhang M."/>
            <person name="Sun Y."/>
            <person name="Hu J."/>
            <person name="Fu X."/>
            <person name="Schnable P.S."/>
            <person name="Li F."/>
            <person name="Zhang H."/>
            <person name="Feng B."/>
            <person name="Zhu X."/>
            <person name="Liu R."/>
            <person name="Schnable J.C."/>
            <person name="Zhu J.-K."/>
            <person name="Zhang H."/>
        </authorList>
    </citation>
    <scope>NUCLEOTIDE SEQUENCE [LARGE SCALE GENOMIC DNA]</scope>
</reference>
<name>A0A3L6SPR4_PANMI</name>
<organism evidence="2 3">
    <name type="scientific">Panicum miliaceum</name>
    <name type="common">Proso millet</name>
    <name type="synonym">Broomcorn millet</name>
    <dbReference type="NCBI Taxonomy" id="4540"/>
    <lineage>
        <taxon>Eukaryota</taxon>
        <taxon>Viridiplantae</taxon>
        <taxon>Streptophyta</taxon>
        <taxon>Embryophyta</taxon>
        <taxon>Tracheophyta</taxon>
        <taxon>Spermatophyta</taxon>
        <taxon>Magnoliopsida</taxon>
        <taxon>Liliopsida</taxon>
        <taxon>Poales</taxon>
        <taxon>Poaceae</taxon>
        <taxon>PACMAD clade</taxon>
        <taxon>Panicoideae</taxon>
        <taxon>Panicodae</taxon>
        <taxon>Paniceae</taxon>
        <taxon>Panicinae</taxon>
        <taxon>Panicum</taxon>
        <taxon>Panicum sect. Panicum</taxon>
    </lineage>
</organism>
<dbReference type="EMBL" id="PQIB02000004">
    <property type="protein sequence ID" value="RLN23507.1"/>
    <property type="molecule type" value="Genomic_DNA"/>
</dbReference>
<feature type="compositionally biased region" description="Basic and acidic residues" evidence="1">
    <location>
        <begin position="188"/>
        <end position="203"/>
    </location>
</feature>
<evidence type="ECO:0000313" key="2">
    <source>
        <dbReference type="EMBL" id="RLN23507.1"/>
    </source>
</evidence>
<feature type="region of interest" description="Disordered" evidence="1">
    <location>
        <begin position="51"/>
        <end position="92"/>
    </location>
</feature>
<sequence length="255" mass="27325">MGVAAGVEAWPRRRPREEPRRRPARGGPCSPGICLGIRRCAAPIRAWKGRVGTARGHARTRRPVLPQPPPRLAGIRPAPPPPAAGIRDGAEGAGAPLVLSPAARYSPPLASHATARPAPAGAAARSPCPLSCLGLLARLELDPELVDGGQRLHHVLLDPCPAAPAPRGPDRRAPRRREGRGVGSAGREQGRRCGERRPREKMDGGGVGGGKKEKKSDVWVPWLVVDIEKKYKGWMGTGELDIDERMSMSKTEYLF</sequence>
<feature type="compositionally biased region" description="Pro residues" evidence="1">
    <location>
        <begin position="65"/>
        <end position="83"/>
    </location>
</feature>
<feature type="region of interest" description="Disordered" evidence="1">
    <location>
        <begin position="157"/>
        <end position="213"/>
    </location>
</feature>
<gene>
    <name evidence="2" type="ORF">C2845_PM07G06550</name>
</gene>
<dbReference type="AlphaFoldDB" id="A0A3L6SPR4"/>
<comment type="caution">
    <text evidence="2">The sequence shown here is derived from an EMBL/GenBank/DDBJ whole genome shotgun (WGS) entry which is preliminary data.</text>
</comment>
<keyword evidence="3" id="KW-1185">Reference proteome</keyword>
<dbReference type="Proteomes" id="UP000275267">
    <property type="component" value="Unassembled WGS sequence"/>
</dbReference>
<protein>
    <submittedName>
        <fullName evidence="2">Uncharacterized protein</fullName>
    </submittedName>
</protein>
<accession>A0A3L6SPR4</accession>
<feature type="region of interest" description="Disordered" evidence="1">
    <location>
        <begin position="1"/>
        <end position="28"/>
    </location>
</feature>